<evidence type="ECO:0000256" key="5">
    <source>
        <dbReference type="RuleBase" id="RU000499"/>
    </source>
</evidence>
<dbReference type="GO" id="GO:0004601">
    <property type="term" value="F:peroxidase activity"/>
    <property type="evidence" value="ECO:0007669"/>
    <property type="project" value="UniProtKB-KW"/>
</dbReference>
<dbReference type="PRINTS" id="PR01011">
    <property type="entry name" value="GLUTPROXDASE"/>
</dbReference>
<keyword evidence="2 5" id="KW-0575">Peroxidase</keyword>
<dbReference type="Gene3D" id="3.40.30.10">
    <property type="entry name" value="Glutaredoxin"/>
    <property type="match status" value="1"/>
</dbReference>
<comment type="caution">
    <text evidence="6">The sequence shown here is derived from an EMBL/GenBank/DDBJ whole genome shotgun (WGS) entry which is preliminary data.</text>
</comment>
<keyword evidence="7" id="KW-1185">Reference proteome</keyword>
<feature type="active site" evidence="4">
    <location>
        <position position="35"/>
    </location>
</feature>
<protein>
    <recommendedName>
        <fullName evidence="5">Glutathione peroxidase</fullName>
    </recommendedName>
</protein>
<evidence type="ECO:0000313" key="6">
    <source>
        <dbReference type="EMBL" id="OPF87730.1"/>
    </source>
</evidence>
<dbReference type="PANTHER" id="PTHR11592">
    <property type="entry name" value="GLUTATHIONE PEROXIDASE"/>
    <property type="match status" value="1"/>
</dbReference>
<evidence type="ECO:0000256" key="2">
    <source>
        <dbReference type="ARBA" id="ARBA00022559"/>
    </source>
</evidence>
<dbReference type="InterPro" id="IPR029759">
    <property type="entry name" value="GPX_AS"/>
</dbReference>
<dbReference type="InterPro" id="IPR036249">
    <property type="entry name" value="Thioredoxin-like_sf"/>
</dbReference>
<dbReference type="PROSITE" id="PS51355">
    <property type="entry name" value="GLUTATHIONE_PEROXID_3"/>
    <property type="match status" value="1"/>
</dbReference>
<dbReference type="PROSITE" id="PS00460">
    <property type="entry name" value="GLUTATHIONE_PEROXID_1"/>
    <property type="match status" value="1"/>
</dbReference>
<dbReference type="EMBL" id="MVAB01000001">
    <property type="protein sequence ID" value="OPF87730.1"/>
    <property type="molecule type" value="Genomic_DNA"/>
</dbReference>
<dbReference type="RefSeq" id="WP_079346457.1">
    <property type="nucleotide sequence ID" value="NZ_MVAB01000001.1"/>
</dbReference>
<evidence type="ECO:0000256" key="3">
    <source>
        <dbReference type="ARBA" id="ARBA00023002"/>
    </source>
</evidence>
<dbReference type="InterPro" id="IPR000889">
    <property type="entry name" value="Glutathione_peroxidase"/>
</dbReference>
<accession>A0A1V4DHM0</accession>
<keyword evidence="3 5" id="KW-0560">Oxidoreductase</keyword>
<reference evidence="6 7" key="1">
    <citation type="submission" date="2017-02" db="EMBL/GenBank/DDBJ databases">
        <title>Vagococcus cremeus sp. nov., isolated from the small intestine of a marten, Martes flavigula.</title>
        <authorList>
            <person name="Tak E.J."/>
            <person name="Bae J.-W."/>
        </authorList>
    </citation>
    <scope>NUCLEOTIDE SEQUENCE [LARGE SCALE GENOMIC DNA]</scope>
    <source>
        <strain evidence="6 7">D7T301</strain>
    </source>
</reference>
<evidence type="ECO:0000313" key="7">
    <source>
        <dbReference type="Proteomes" id="UP000189970"/>
    </source>
</evidence>
<dbReference type="GO" id="GO:0034599">
    <property type="term" value="P:cellular response to oxidative stress"/>
    <property type="evidence" value="ECO:0007669"/>
    <property type="project" value="TreeGrafter"/>
</dbReference>
<evidence type="ECO:0000256" key="4">
    <source>
        <dbReference type="PIRSR" id="PIRSR000303-1"/>
    </source>
</evidence>
<sequence>MTIYDYVATLDNGETYSMERYKGKVMMIVNTATKCGLASQFKELEEIYQTYKNQDFIVLGFPSDQFHQELKDSKKASQTCRMTYGVSFPMHEISKVNGAYANPIFDYLVGGTFGFLGNKIKWNFTKFLVDKNGNVVKRFAPMDKPEKMIPYINSLLEE</sequence>
<organism evidence="6 7">
    <name type="scientific">Vagococcus martis</name>
    <dbReference type="NCBI Taxonomy" id="1768210"/>
    <lineage>
        <taxon>Bacteria</taxon>
        <taxon>Bacillati</taxon>
        <taxon>Bacillota</taxon>
        <taxon>Bacilli</taxon>
        <taxon>Lactobacillales</taxon>
        <taxon>Enterococcaceae</taxon>
        <taxon>Vagococcus</taxon>
    </lineage>
</organism>
<evidence type="ECO:0000256" key="1">
    <source>
        <dbReference type="ARBA" id="ARBA00006926"/>
    </source>
</evidence>
<dbReference type="SUPFAM" id="SSF52833">
    <property type="entry name" value="Thioredoxin-like"/>
    <property type="match status" value="1"/>
</dbReference>
<name>A0A1V4DHM0_9ENTE</name>
<dbReference type="AlphaFoldDB" id="A0A1V4DHM0"/>
<comment type="similarity">
    <text evidence="1 5">Belongs to the glutathione peroxidase family.</text>
</comment>
<proteinExistence type="inferred from homology"/>
<dbReference type="PANTHER" id="PTHR11592:SF78">
    <property type="entry name" value="GLUTATHIONE PEROXIDASE"/>
    <property type="match status" value="1"/>
</dbReference>
<dbReference type="Pfam" id="PF00255">
    <property type="entry name" value="GSHPx"/>
    <property type="match status" value="1"/>
</dbReference>
<dbReference type="Proteomes" id="UP000189970">
    <property type="component" value="Unassembled WGS sequence"/>
</dbReference>
<dbReference type="PIRSF" id="PIRSF000303">
    <property type="entry name" value="Glutathion_perox"/>
    <property type="match status" value="1"/>
</dbReference>
<gene>
    <name evidence="6" type="ORF">BW731_05810</name>
</gene>
<dbReference type="CDD" id="cd00340">
    <property type="entry name" value="GSH_Peroxidase"/>
    <property type="match status" value="1"/>
</dbReference>